<comment type="subcellular location">
    <subcellularLocation>
        <location evidence="1">Membrane</location>
        <topology evidence="1">Multi-pass membrane protein</topology>
    </subcellularLocation>
</comment>
<comment type="caution">
    <text evidence="6">The sequence shown here is derived from an EMBL/GenBank/DDBJ whole genome shotgun (WGS) entry which is preliminary data.</text>
</comment>
<keyword evidence="4 5" id="KW-0472">Membrane</keyword>
<dbReference type="InterPro" id="IPR006419">
    <property type="entry name" value="NMN_transpt_PnuC"/>
</dbReference>
<evidence type="ECO:0000313" key="6">
    <source>
        <dbReference type="EMBL" id="KRN77756.1"/>
    </source>
</evidence>
<feature type="transmembrane region" description="Helical" evidence="5">
    <location>
        <begin position="134"/>
        <end position="155"/>
    </location>
</feature>
<dbReference type="GO" id="GO:0016020">
    <property type="term" value="C:membrane"/>
    <property type="evidence" value="ECO:0007669"/>
    <property type="project" value="UniProtKB-SubCell"/>
</dbReference>
<accession>A0A0R2JS06</accession>
<evidence type="ECO:0000313" key="7">
    <source>
        <dbReference type="Proteomes" id="UP000051673"/>
    </source>
</evidence>
<name>A0A0R2JS06_9LACO</name>
<sequence>MMMMSVAQKLNKSVYFDILGVVIVFISAYFSGFLFNDLTTTIIGNQWWAKYVPFGLISALSSSLSLMSTRLVGKNKNSGNVIGVISTVVSGTIDYLLGNMGAIFTYPISFVVNWLSVHQWKNYQGKINHLVNKWLLAILVVGAFVVGFGLNYLAFRGQVNAIFYLASLTFSLSLTANVLNVLKIKEEWGFWIIYNFAQLAKAIVQGNFANVGKYIYYLFNGGFAFVVWQDQEQ</sequence>
<keyword evidence="7" id="KW-1185">Reference proteome</keyword>
<feature type="transmembrane region" description="Helical" evidence="5">
    <location>
        <begin position="103"/>
        <end position="122"/>
    </location>
</feature>
<organism evidence="6 7">
    <name type="scientific">Weissella minor</name>
    <dbReference type="NCBI Taxonomy" id="1620"/>
    <lineage>
        <taxon>Bacteria</taxon>
        <taxon>Bacillati</taxon>
        <taxon>Bacillota</taxon>
        <taxon>Bacilli</taxon>
        <taxon>Lactobacillales</taxon>
        <taxon>Lactobacillaceae</taxon>
        <taxon>Weissella</taxon>
    </lineage>
</organism>
<dbReference type="GO" id="GO:0034257">
    <property type="term" value="F:nicotinamide riboside transmembrane transporter activity"/>
    <property type="evidence" value="ECO:0007669"/>
    <property type="project" value="InterPro"/>
</dbReference>
<feature type="transmembrane region" description="Helical" evidence="5">
    <location>
        <begin position="14"/>
        <end position="35"/>
    </location>
</feature>
<evidence type="ECO:0000256" key="4">
    <source>
        <dbReference type="ARBA" id="ARBA00023136"/>
    </source>
</evidence>
<evidence type="ECO:0000256" key="1">
    <source>
        <dbReference type="ARBA" id="ARBA00004141"/>
    </source>
</evidence>
<feature type="transmembrane region" description="Helical" evidence="5">
    <location>
        <begin position="161"/>
        <end position="182"/>
    </location>
</feature>
<reference evidence="6 7" key="1">
    <citation type="journal article" date="2015" name="Genome Announc.">
        <title>Expanding the biotechnology potential of lactobacilli through comparative genomics of 213 strains and associated genera.</title>
        <authorList>
            <person name="Sun Z."/>
            <person name="Harris H.M."/>
            <person name="McCann A."/>
            <person name="Guo C."/>
            <person name="Argimon S."/>
            <person name="Zhang W."/>
            <person name="Yang X."/>
            <person name="Jeffery I.B."/>
            <person name="Cooney J.C."/>
            <person name="Kagawa T.F."/>
            <person name="Liu W."/>
            <person name="Song Y."/>
            <person name="Salvetti E."/>
            <person name="Wrobel A."/>
            <person name="Rasinkangas P."/>
            <person name="Parkhill J."/>
            <person name="Rea M.C."/>
            <person name="O'Sullivan O."/>
            <person name="Ritari J."/>
            <person name="Douillard F.P."/>
            <person name="Paul Ross R."/>
            <person name="Yang R."/>
            <person name="Briner A.E."/>
            <person name="Felis G.E."/>
            <person name="de Vos W.M."/>
            <person name="Barrangou R."/>
            <person name="Klaenhammer T.R."/>
            <person name="Caufield P.W."/>
            <person name="Cui Y."/>
            <person name="Zhang H."/>
            <person name="O'Toole P.W."/>
        </authorList>
    </citation>
    <scope>NUCLEOTIDE SEQUENCE [LARGE SCALE GENOMIC DNA]</scope>
    <source>
        <strain evidence="6 7">DSM 20014</strain>
    </source>
</reference>
<dbReference type="Proteomes" id="UP000051673">
    <property type="component" value="Unassembled WGS sequence"/>
</dbReference>
<evidence type="ECO:0000256" key="5">
    <source>
        <dbReference type="SAM" id="Phobius"/>
    </source>
</evidence>
<keyword evidence="2 5" id="KW-0812">Transmembrane</keyword>
<dbReference type="Pfam" id="PF04973">
    <property type="entry name" value="NMN_transporter"/>
    <property type="match status" value="1"/>
</dbReference>
<evidence type="ECO:0008006" key="8">
    <source>
        <dbReference type="Google" id="ProtNLM"/>
    </source>
</evidence>
<dbReference type="PATRIC" id="fig|1620.3.peg.1297"/>
<dbReference type="AlphaFoldDB" id="A0A0R2JS06"/>
<proteinExistence type="predicted"/>
<gene>
    <name evidence="6" type="ORF">IV67_GL001282</name>
</gene>
<dbReference type="EMBL" id="JQCD01000009">
    <property type="protein sequence ID" value="KRN77756.1"/>
    <property type="molecule type" value="Genomic_DNA"/>
</dbReference>
<evidence type="ECO:0000256" key="2">
    <source>
        <dbReference type="ARBA" id="ARBA00022692"/>
    </source>
</evidence>
<protein>
    <recommendedName>
        <fullName evidence="8">Nicotinamide mononucleotide transporter</fullName>
    </recommendedName>
</protein>
<keyword evidence="3 5" id="KW-1133">Transmembrane helix</keyword>
<evidence type="ECO:0000256" key="3">
    <source>
        <dbReference type="ARBA" id="ARBA00022989"/>
    </source>
</evidence>